<reference evidence="1 2" key="1">
    <citation type="submission" date="2018-06" db="EMBL/GenBank/DDBJ databases">
        <authorList>
            <consortium name="Pathogen Informatics"/>
            <person name="Doyle S."/>
        </authorList>
    </citation>
    <scope>NUCLEOTIDE SEQUENCE [LARGE SCALE GENOMIC DNA]</scope>
    <source>
        <strain evidence="1 2">NCTC13465</strain>
    </source>
</reference>
<proteinExistence type="predicted"/>
<accession>A0A2X3EP19</accession>
<dbReference type="AlphaFoldDB" id="A0A2X3EP19"/>
<evidence type="ECO:0000313" key="1">
    <source>
        <dbReference type="EMBL" id="SQC37034.1"/>
    </source>
</evidence>
<name>A0A2X3EP19_KLEPN</name>
<dbReference type="EMBL" id="UAWQ01000003">
    <property type="protein sequence ID" value="SQC37034.1"/>
    <property type="molecule type" value="Genomic_DNA"/>
</dbReference>
<dbReference type="Proteomes" id="UP000251721">
    <property type="component" value="Unassembled WGS sequence"/>
</dbReference>
<protein>
    <submittedName>
        <fullName evidence="1">Uncharacterized protein</fullName>
    </submittedName>
</protein>
<sequence>MHHRPALEGQQWLPAFGLGVIRQTIIAVLIHCRFAGLGEVGLQFDGCHRQTVDKQHQINGKFTAG</sequence>
<evidence type="ECO:0000313" key="2">
    <source>
        <dbReference type="Proteomes" id="UP000251721"/>
    </source>
</evidence>
<gene>
    <name evidence="1" type="ORF">NCTC13465_00408</name>
</gene>
<organism evidence="1 2">
    <name type="scientific">Klebsiella pneumoniae</name>
    <dbReference type="NCBI Taxonomy" id="573"/>
    <lineage>
        <taxon>Bacteria</taxon>
        <taxon>Pseudomonadati</taxon>
        <taxon>Pseudomonadota</taxon>
        <taxon>Gammaproteobacteria</taxon>
        <taxon>Enterobacterales</taxon>
        <taxon>Enterobacteriaceae</taxon>
        <taxon>Klebsiella/Raoultella group</taxon>
        <taxon>Klebsiella</taxon>
        <taxon>Klebsiella pneumoniae complex</taxon>
    </lineage>
</organism>